<gene>
    <name evidence="1" type="ORF">SARC_11440</name>
</gene>
<evidence type="ECO:0000313" key="2">
    <source>
        <dbReference type="Proteomes" id="UP000054560"/>
    </source>
</evidence>
<sequence length="71" mass="7673">VVDTLAIALQGSLLLRHAPTHVAEAFCVSRLGANGMGRHNFGTLDLTHSELQALVDRAMPVPAELEYDSKF</sequence>
<dbReference type="RefSeq" id="XP_014149951.1">
    <property type="nucleotide sequence ID" value="XM_014294476.1"/>
</dbReference>
<feature type="non-terminal residue" evidence="1">
    <location>
        <position position="1"/>
    </location>
</feature>
<dbReference type="GeneID" id="25911944"/>
<dbReference type="AlphaFoldDB" id="A0A0L0FGZ4"/>
<dbReference type="Proteomes" id="UP000054560">
    <property type="component" value="Unassembled WGS sequence"/>
</dbReference>
<name>A0A0L0FGZ4_9EUKA</name>
<evidence type="ECO:0000313" key="1">
    <source>
        <dbReference type="EMBL" id="KNC76049.1"/>
    </source>
</evidence>
<organism evidence="1 2">
    <name type="scientific">Sphaeroforma arctica JP610</name>
    <dbReference type="NCBI Taxonomy" id="667725"/>
    <lineage>
        <taxon>Eukaryota</taxon>
        <taxon>Ichthyosporea</taxon>
        <taxon>Ichthyophonida</taxon>
        <taxon>Sphaeroforma</taxon>
    </lineage>
</organism>
<reference evidence="1 2" key="1">
    <citation type="submission" date="2011-02" db="EMBL/GenBank/DDBJ databases">
        <title>The Genome Sequence of Sphaeroforma arctica JP610.</title>
        <authorList>
            <consortium name="The Broad Institute Genome Sequencing Platform"/>
            <person name="Russ C."/>
            <person name="Cuomo C."/>
            <person name="Young S.K."/>
            <person name="Zeng Q."/>
            <person name="Gargeya S."/>
            <person name="Alvarado L."/>
            <person name="Berlin A."/>
            <person name="Chapman S.B."/>
            <person name="Chen Z."/>
            <person name="Freedman E."/>
            <person name="Gellesch M."/>
            <person name="Goldberg J."/>
            <person name="Griggs A."/>
            <person name="Gujja S."/>
            <person name="Heilman E."/>
            <person name="Heiman D."/>
            <person name="Howarth C."/>
            <person name="Mehta T."/>
            <person name="Neiman D."/>
            <person name="Pearson M."/>
            <person name="Roberts A."/>
            <person name="Saif S."/>
            <person name="Shea T."/>
            <person name="Shenoy N."/>
            <person name="Sisk P."/>
            <person name="Stolte C."/>
            <person name="Sykes S."/>
            <person name="White J."/>
            <person name="Yandava C."/>
            <person name="Burger G."/>
            <person name="Gray M.W."/>
            <person name="Holland P.W.H."/>
            <person name="King N."/>
            <person name="Lang F.B.F."/>
            <person name="Roger A.J."/>
            <person name="Ruiz-Trillo I."/>
            <person name="Haas B."/>
            <person name="Nusbaum C."/>
            <person name="Birren B."/>
        </authorList>
    </citation>
    <scope>NUCLEOTIDE SEQUENCE [LARGE SCALE GENOMIC DNA]</scope>
    <source>
        <strain evidence="1 2">JP610</strain>
    </source>
</reference>
<dbReference type="EMBL" id="KQ243284">
    <property type="protein sequence ID" value="KNC76049.1"/>
    <property type="molecule type" value="Genomic_DNA"/>
</dbReference>
<keyword evidence="2" id="KW-1185">Reference proteome</keyword>
<accession>A0A0L0FGZ4</accession>
<protein>
    <submittedName>
        <fullName evidence="1">Uncharacterized protein</fullName>
    </submittedName>
</protein>
<proteinExistence type="predicted"/>